<evidence type="ECO:0000313" key="3">
    <source>
        <dbReference type="Proteomes" id="UP000799440"/>
    </source>
</evidence>
<name>A0A6A6VLK5_9PLEO</name>
<dbReference type="EMBL" id="MU006562">
    <property type="protein sequence ID" value="KAF2751492.1"/>
    <property type="molecule type" value="Genomic_DNA"/>
</dbReference>
<dbReference type="InterPro" id="IPR015141">
    <property type="entry name" value="PLipase_A2_prok/fun"/>
</dbReference>
<sequence>MKFTLFTILGFASLALSAPATLETRETAIEATNRLMYSVTISQFIAARNARNPSFVNWESNGCSYSPDNPFGFNFVNSCHRHVIFPSIV</sequence>
<dbReference type="Pfam" id="PF09056">
    <property type="entry name" value="Phospholip_A2_3"/>
    <property type="match status" value="1"/>
</dbReference>
<evidence type="ECO:0000256" key="1">
    <source>
        <dbReference type="SAM" id="SignalP"/>
    </source>
</evidence>
<dbReference type="AlphaFoldDB" id="A0A6A6VLK5"/>
<dbReference type="Proteomes" id="UP000799440">
    <property type="component" value="Unassembled WGS sequence"/>
</dbReference>
<dbReference type="SUPFAM" id="SSF48619">
    <property type="entry name" value="Phospholipase A2, PLA2"/>
    <property type="match status" value="1"/>
</dbReference>
<gene>
    <name evidence="2" type="ORF">M011DRAFT_464219</name>
</gene>
<dbReference type="GO" id="GO:0006644">
    <property type="term" value="P:phospholipid metabolic process"/>
    <property type="evidence" value="ECO:0007669"/>
    <property type="project" value="InterPro"/>
</dbReference>
<protein>
    <submittedName>
        <fullName evidence="2">Uncharacterized protein</fullName>
    </submittedName>
</protein>
<feature type="chain" id="PRO_5025426665" evidence="1">
    <location>
        <begin position="18"/>
        <end position="89"/>
    </location>
</feature>
<dbReference type="InterPro" id="IPR036444">
    <property type="entry name" value="PLipase_A2_dom_sf"/>
</dbReference>
<keyword evidence="1" id="KW-0732">Signal</keyword>
<feature type="signal peptide" evidence="1">
    <location>
        <begin position="1"/>
        <end position="17"/>
    </location>
</feature>
<keyword evidence="3" id="KW-1185">Reference proteome</keyword>
<organism evidence="2 3">
    <name type="scientific">Sporormia fimetaria CBS 119925</name>
    <dbReference type="NCBI Taxonomy" id="1340428"/>
    <lineage>
        <taxon>Eukaryota</taxon>
        <taxon>Fungi</taxon>
        <taxon>Dikarya</taxon>
        <taxon>Ascomycota</taxon>
        <taxon>Pezizomycotina</taxon>
        <taxon>Dothideomycetes</taxon>
        <taxon>Pleosporomycetidae</taxon>
        <taxon>Pleosporales</taxon>
        <taxon>Sporormiaceae</taxon>
        <taxon>Sporormia</taxon>
    </lineage>
</organism>
<dbReference type="Gene3D" id="1.20.90.10">
    <property type="entry name" value="Phospholipase A2 domain"/>
    <property type="match status" value="1"/>
</dbReference>
<dbReference type="GO" id="GO:0004623">
    <property type="term" value="F:phospholipase A2 activity"/>
    <property type="evidence" value="ECO:0007669"/>
    <property type="project" value="InterPro"/>
</dbReference>
<dbReference type="OrthoDB" id="5120271at2759"/>
<accession>A0A6A6VLK5</accession>
<dbReference type="GO" id="GO:0050482">
    <property type="term" value="P:arachidonate secretion"/>
    <property type="evidence" value="ECO:0007669"/>
    <property type="project" value="InterPro"/>
</dbReference>
<evidence type="ECO:0000313" key="2">
    <source>
        <dbReference type="EMBL" id="KAF2751492.1"/>
    </source>
</evidence>
<reference evidence="2" key="1">
    <citation type="journal article" date="2020" name="Stud. Mycol.">
        <title>101 Dothideomycetes genomes: a test case for predicting lifestyles and emergence of pathogens.</title>
        <authorList>
            <person name="Haridas S."/>
            <person name="Albert R."/>
            <person name="Binder M."/>
            <person name="Bloem J."/>
            <person name="Labutti K."/>
            <person name="Salamov A."/>
            <person name="Andreopoulos B."/>
            <person name="Baker S."/>
            <person name="Barry K."/>
            <person name="Bills G."/>
            <person name="Bluhm B."/>
            <person name="Cannon C."/>
            <person name="Castanera R."/>
            <person name="Culley D."/>
            <person name="Daum C."/>
            <person name="Ezra D."/>
            <person name="Gonzalez J."/>
            <person name="Henrissat B."/>
            <person name="Kuo A."/>
            <person name="Liang C."/>
            <person name="Lipzen A."/>
            <person name="Lutzoni F."/>
            <person name="Magnuson J."/>
            <person name="Mondo S."/>
            <person name="Nolan M."/>
            <person name="Ohm R."/>
            <person name="Pangilinan J."/>
            <person name="Park H.-J."/>
            <person name="Ramirez L."/>
            <person name="Alfaro M."/>
            <person name="Sun H."/>
            <person name="Tritt A."/>
            <person name="Yoshinaga Y."/>
            <person name="Zwiers L.-H."/>
            <person name="Turgeon B."/>
            <person name="Goodwin S."/>
            <person name="Spatafora J."/>
            <person name="Crous P."/>
            <person name="Grigoriev I."/>
        </authorList>
    </citation>
    <scope>NUCLEOTIDE SEQUENCE</scope>
    <source>
        <strain evidence="2">CBS 119925</strain>
    </source>
</reference>
<proteinExistence type="predicted"/>